<protein>
    <submittedName>
        <fullName evidence="1">DUF4270 family protein</fullName>
    </submittedName>
</protein>
<evidence type="ECO:0000313" key="2">
    <source>
        <dbReference type="Proteomes" id="UP001207228"/>
    </source>
</evidence>
<reference evidence="1 2" key="1">
    <citation type="submission" date="2022-11" db="EMBL/GenBank/DDBJ databases">
        <title>The characterization of three novel Bacteroidetes species and genomic analysis of their roles in tidal elemental geochemical cycles.</title>
        <authorList>
            <person name="Ma K.-J."/>
        </authorList>
    </citation>
    <scope>NUCLEOTIDE SEQUENCE [LARGE SCALE GENOMIC DNA]</scope>
    <source>
        <strain evidence="1 2">M82</strain>
    </source>
</reference>
<comment type="caution">
    <text evidence="1">The sequence shown here is derived from an EMBL/GenBank/DDBJ whole genome shotgun (WGS) entry which is preliminary data.</text>
</comment>
<dbReference type="Proteomes" id="UP001207228">
    <property type="component" value="Unassembled WGS sequence"/>
</dbReference>
<gene>
    <name evidence="1" type="ORF">OO017_00650</name>
</gene>
<dbReference type="Pfam" id="PF14092">
    <property type="entry name" value="DUF4270"/>
    <property type="match status" value="1"/>
</dbReference>
<dbReference type="EMBL" id="JAPFQO010000001">
    <property type="protein sequence ID" value="MCX2738442.1"/>
    <property type="molecule type" value="Genomic_DNA"/>
</dbReference>
<organism evidence="1 2">
    <name type="scientific">Pontibacter anaerobius</name>
    <dbReference type="NCBI Taxonomy" id="2993940"/>
    <lineage>
        <taxon>Bacteria</taxon>
        <taxon>Pseudomonadati</taxon>
        <taxon>Bacteroidota</taxon>
        <taxon>Cytophagia</taxon>
        <taxon>Cytophagales</taxon>
        <taxon>Hymenobacteraceae</taxon>
        <taxon>Pontibacter</taxon>
    </lineage>
</organism>
<dbReference type="RefSeq" id="WP_266050513.1">
    <property type="nucleotide sequence ID" value="NZ_JAPFQO010000001.1"/>
</dbReference>
<dbReference type="InterPro" id="IPR025366">
    <property type="entry name" value="DUF4270"/>
</dbReference>
<evidence type="ECO:0000313" key="1">
    <source>
        <dbReference type="EMBL" id="MCX2738442.1"/>
    </source>
</evidence>
<sequence>MALASCEDPNELGLELVEDNVSGVFTDTLTINVSTVMVDSIATSGTGNMLVGQYTTPQTGTLKASTYFQIGPGSATLAEPAEGATFDSLKLLLPTTGFYYGDTAQNVTYSMHELSSTLFARTLPPTIPQEEPSSSFYQGSGIYNISKVAVKPDPIGTHTFAPRPVSKDTLEISLSNELGQQWFELKKAGDDKLKDNSNFTSFFKGLGIVATQGNVVLGFSTSGAVVRLYYSEPSASGGDRTVKNYDFGVVNSSLQFNKLEGDYTGSPLEGIKESKELPASATNDISVAQSGTGLMIKLEIPYLEKLKEQLKPEFINKATLVVEPFRGATTVYPFPVPASASLYETSEMNVKYTPLLVEYGDPRSPAPLTSSFIKSSDTATDGRYEFSITEFLISKLNNEHRTNMPLYLAPASAEFKNSVNRLVVGAQNKDIKNIKLRIYYTTIQ</sequence>
<accession>A0ABT3RAN9</accession>
<name>A0ABT3RAN9_9BACT</name>
<keyword evidence="2" id="KW-1185">Reference proteome</keyword>
<proteinExistence type="predicted"/>